<evidence type="ECO:0000256" key="4">
    <source>
        <dbReference type="ARBA" id="ARBA00022737"/>
    </source>
</evidence>
<dbReference type="GO" id="GO:0030154">
    <property type="term" value="P:cell differentiation"/>
    <property type="evidence" value="ECO:0007669"/>
    <property type="project" value="UniProtKB-KW"/>
</dbReference>
<name>A0A8J4T955_CLAMG</name>
<reference evidence="9" key="1">
    <citation type="submission" date="2020-07" db="EMBL/GenBank/DDBJ databases">
        <title>Clarias magur genome sequencing, assembly and annotation.</title>
        <authorList>
            <person name="Kushwaha B."/>
            <person name="Kumar R."/>
            <person name="Das P."/>
            <person name="Joshi C.G."/>
            <person name="Kumar D."/>
            <person name="Nagpure N.S."/>
            <person name="Pandey M."/>
            <person name="Agarwal S."/>
            <person name="Srivastava S."/>
            <person name="Singh M."/>
            <person name="Sahoo L."/>
            <person name="Jayasankar P."/>
            <person name="Meher P.K."/>
            <person name="Koringa P.G."/>
            <person name="Iquebal M.A."/>
            <person name="Das S.P."/>
            <person name="Bit A."/>
            <person name="Patnaik S."/>
            <person name="Patel N."/>
            <person name="Shah T.M."/>
            <person name="Hinsu A."/>
            <person name="Jena J.K."/>
        </authorList>
    </citation>
    <scope>NUCLEOTIDE SEQUENCE</scope>
    <source>
        <strain evidence="9">CIFAMagur01</strain>
        <tissue evidence="9">Testis</tissue>
    </source>
</reference>
<keyword evidence="4" id="KW-0677">Repeat</keyword>
<keyword evidence="3" id="KW-0732">Signal</keyword>
<organism evidence="9 10">
    <name type="scientific">Clarias magur</name>
    <name type="common">Asian catfish</name>
    <name type="synonym">Macropteronotus magur</name>
    <dbReference type="NCBI Taxonomy" id="1594786"/>
    <lineage>
        <taxon>Eukaryota</taxon>
        <taxon>Metazoa</taxon>
        <taxon>Chordata</taxon>
        <taxon>Craniata</taxon>
        <taxon>Vertebrata</taxon>
        <taxon>Euteleostomi</taxon>
        <taxon>Actinopterygii</taxon>
        <taxon>Neopterygii</taxon>
        <taxon>Teleostei</taxon>
        <taxon>Ostariophysi</taxon>
        <taxon>Siluriformes</taxon>
        <taxon>Clariidae</taxon>
        <taxon>Clarias</taxon>
    </lineage>
</organism>
<dbReference type="CDD" id="cd00054">
    <property type="entry name" value="EGF_CA"/>
    <property type="match status" value="2"/>
</dbReference>
<dbReference type="AlphaFoldDB" id="A0A8J4T955"/>
<feature type="disulfide bond" evidence="7">
    <location>
        <begin position="24"/>
        <end position="33"/>
    </location>
</feature>
<dbReference type="PANTHER" id="PTHR12916">
    <property type="entry name" value="CYTOCHROME C OXIDASE POLYPEPTIDE VIC-2"/>
    <property type="match status" value="1"/>
</dbReference>
<evidence type="ECO:0000259" key="8">
    <source>
        <dbReference type="PROSITE" id="PS50026"/>
    </source>
</evidence>
<evidence type="ECO:0000256" key="6">
    <source>
        <dbReference type="ARBA" id="ARBA00023157"/>
    </source>
</evidence>
<keyword evidence="10" id="KW-1185">Reference proteome</keyword>
<accession>A0A8J4T955</accession>
<keyword evidence="1" id="KW-0217">Developmental protein</keyword>
<comment type="caution">
    <text evidence="7">Lacks conserved residue(s) required for the propagation of feature annotation.</text>
</comment>
<evidence type="ECO:0000313" key="9">
    <source>
        <dbReference type="EMBL" id="KAF5891235.1"/>
    </source>
</evidence>
<feature type="domain" description="EGF-like" evidence="8">
    <location>
        <begin position="1"/>
        <end position="34"/>
    </location>
</feature>
<evidence type="ECO:0000313" key="10">
    <source>
        <dbReference type="Proteomes" id="UP000727407"/>
    </source>
</evidence>
<dbReference type="SUPFAM" id="SSF57196">
    <property type="entry name" value="EGF/Laminin"/>
    <property type="match status" value="2"/>
</dbReference>
<dbReference type="PANTHER" id="PTHR12916:SF4">
    <property type="entry name" value="UNINFLATABLE, ISOFORM C"/>
    <property type="match status" value="1"/>
</dbReference>
<dbReference type="FunFam" id="2.10.25.10:FF:000080">
    <property type="entry name" value="Neurogenic locus notch 1"/>
    <property type="match status" value="1"/>
</dbReference>
<keyword evidence="5" id="KW-0221">Differentiation</keyword>
<dbReference type="GO" id="GO:0007219">
    <property type="term" value="P:Notch signaling pathway"/>
    <property type="evidence" value="ECO:0007669"/>
    <property type="project" value="TreeGrafter"/>
</dbReference>
<dbReference type="Pfam" id="PF00008">
    <property type="entry name" value="EGF"/>
    <property type="match status" value="2"/>
</dbReference>
<dbReference type="InterPro" id="IPR001881">
    <property type="entry name" value="EGF-like_Ca-bd_dom"/>
</dbReference>
<dbReference type="Proteomes" id="UP000727407">
    <property type="component" value="Unassembled WGS sequence"/>
</dbReference>
<feature type="non-terminal residue" evidence="9">
    <location>
        <position position="61"/>
    </location>
</feature>
<dbReference type="PROSITE" id="PS00022">
    <property type="entry name" value="EGF_1"/>
    <property type="match status" value="1"/>
</dbReference>
<comment type="caution">
    <text evidence="9">The sequence shown here is derived from an EMBL/GenBank/DDBJ whole genome shotgun (WGS) entry which is preliminary data.</text>
</comment>
<dbReference type="GO" id="GO:0005112">
    <property type="term" value="F:Notch binding"/>
    <property type="evidence" value="ECO:0007669"/>
    <property type="project" value="TreeGrafter"/>
</dbReference>
<evidence type="ECO:0000256" key="5">
    <source>
        <dbReference type="ARBA" id="ARBA00022782"/>
    </source>
</evidence>
<evidence type="ECO:0000256" key="1">
    <source>
        <dbReference type="ARBA" id="ARBA00022473"/>
    </source>
</evidence>
<dbReference type="InterPro" id="IPR000742">
    <property type="entry name" value="EGF"/>
</dbReference>
<proteinExistence type="predicted"/>
<feature type="non-terminal residue" evidence="9">
    <location>
        <position position="1"/>
    </location>
</feature>
<dbReference type="PROSITE" id="PS50026">
    <property type="entry name" value="EGF_3"/>
    <property type="match status" value="2"/>
</dbReference>
<evidence type="ECO:0000256" key="7">
    <source>
        <dbReference type="PROSITE-ProRule" id="PRU00076"/>
    </source>
</evidence>
<evidence type="ECO:0000256" key="3">
    <source>
        <dbReference type="ARBA" id="ARBA00022729"/>
    </source>
</evidence>
<dbReference type="EMBL" id="QNUK01000604">
    <property type="protein sequence ID" value="KAF5891235.1"/>
    <property type="molecule type" value="Genomic_DNA"/>
</dbReference>
<sequence>VTVDHLCLNGGVCVNKHNTHSCSCQVGWTGSYCEIGIDECLSNPCRNGGTCVDYQGGYDCQ</sequence>
<keyword evidence="2 7" id="KW-0245">EGF-like domain</keyword>
<dbReference type="SMART" id="SM00179">
    <property type="entry name" value="EGF_CA"/>
    <property type="match status" value="2"/>
</dbReference>
<dbReference type="GO" id="GO:0005509">
    <property type="term" value="F:calcium ion binding"/>
    <property type="evidence" value="ECO:0007669"/>
    <property type="project" value="InterPro"/>
</dbReference>
<keyword evidence="6 7" id="KW-1015">Disulfide bond</keyword>
<dbReference type="Gene3D" id="2.10.25.10">
    <property type="entry name" value="Laminin"/>
    <property type="match status" value="2"/>
</dbReference>
<protein>
    <submittedName>
        <fullName evidence="9">Neurogenic locus notch protein 2-like</fullName>
    </submittedName>
</protein>
<dbReference type="OrthoDB" id="283575at2759"/>
<evidence type="ECO:0000256" key="2">
    <source>
        <dbReference type="ARBA" id="ARBA00022536"/>
    </source>
</evidence>
<dbReference type="PROSITE" id="PS01186">
    <property type="entry name" value="EGF_2"/>
    <property type="match status" value="1"/>
</dbReference>
<gene>
    <name evidence="9" type="ORF">DAT39_019058</name>
</gene>
<feature type="domain" description="EGF-like" evidence="8">
    <location>
        <begin position="36"/>
        <end position="61"/>
    </location>
</feature>